<sequence>MRKILALALALAFCLPLAAEEKGKIELPALEHEITGPNHVYGRALDPEDLGQRAVILWNISRFVEPGYNRLKAAESGDDDDDDNNNYRRNNRDDRDREGGPQDQMREESRAIQRASKGAVKDGRLLVIAVDPQPADPELRRFRTDAIRELKPYFPVYAIDVSSQYYDASGKHRGMISDIKTFAEGNRLTDLLAETPDYLPGRIITFKTKKMETLSKRFVEGKNIEQPLKQLRAAANGSGEKAEEAQRMLAAVEAHLDAMAADIDADLKAAPSRALTRIEVLLKTAPSQGARYAGARQALRANPAVRQLARAREFLRKANHGDVGRGDTGRQADAFAKALTLMAKSDNASIAAEATELAAAMEPYSAATLAKEQAELHEQIAARRKARDEARKEREQERRNRRSGRGSSSQEEDDDPVQRFDTAGAILAKSAGEAAIAPLRAELDRLNDATCNYERIRENYAGHAERQGARSEAAKAVIAAIDSSRQGYLAELEAIQKDSRPLDLYSTRDWEQIIEVNYPSLQRTPAGSEALKMLRDSELRGIHGVYEDVLKGTPDREEGESNEDYAVSTNRYRQTKLKALLKYRGSRSKYGRMAAAQLDSLGYSNAGIQQKLKDLESQLKDLKKSAKEAEKAREKAQKEARRNRD</sequence>
<feature type="region of interest" description="Disordered" evidence="2">
    <location>
        <begin position="379"/>
        <end position="418"/>
    </location>
</feature>
<protein>
    <submittedName>
        <fullName evidence="4">Uncharacterized protein</fullName>
    </submittedName>
</protein>
<feature type="signal peptide" evidence="3">
    <location>
        <begin position="1"/>
        <end position="18"/>
    </location>
</feature>
<comment type="caution">
    <text evidence="4">The sequence shown here is derived from an EMBL/GenBank/DDBJ whole genome shotgun (WGS) entry which is preliminary data.</text>
</comment>
<evidence type="ECO:0000313" key="4">
    <source>
        <dbReference type="EMBL" id="HIV09426.1"/>
    </source>
</evidence>
<keyword evidence="3" id="KW-0732">Signal</keyword>
<dbReference type="EMBL" id="DVOR01000156">
    <property type="protein sequence ID" value="HIV09426.1"/>
    <property type="molecule type" value="Genomic_DNA"/>
</dbReference>
<feature type="coiled-coil region" evidence="1">
    <location>
        <begin position="228"/>
        <end position="262"/>
    </location>
</feature>
<gene>
    <name evidence="4" type="ORF">IAC79_04860</name>
</gene>
<reference evidence="4" key="1">
    <citation type="submission" date="2020-10" db="EMBL/GenBank/DDBJ databases">
        <authorList>
            <person name="Gilroy R."/>
        </authorList>
    </citation>
    <scope>NUCLEOTIDE SEQUENCE</scope>
    <source>
        <strain evidence="4">35461</strain>
    </source>
</reference>
<reference evidence="4" key="2">
    <citation type="journal article" date="2021" name="PeerJ">
        <title>Extensive microbial diversity within the chicken gut microbiome revealed by metagenomics and culture.</title>
        <authorList>
            <person name="Gilroy R."/>
            <person name="Ravi A."/>
            <person name="Getino M."/>
            <person name="Pursley I."/>
            <person name="Horton D.L."/>
            <person name="Alikhan N.F."/>
            <person name="Baker D."/>
            <person name="Gharbi K."/>
            <person name="Hall N."/>
            <person name="Watson M."/>
            <person name="Adriaenssens E.M."/>
            <person name="Foster-Nyarko E."/>
            <person name="Jarju S."/>
            <person name="Secka A."/>
            <person name="Antonio M."/>
            <person name="Oren A."/>
            <person name="Chaudhuri R.R."/>
            <person name="La Ragione R."/>
            <person name="Hildebrand F."/>
            <person name="Pallen M.J."/>
        </authorList>
    </citation>
    <scope>NUCLEOTIDE SEQUENCE</scope>
    <source>
        <strain evidence="4">35461</strain>
    </source>
</reference>
<evidence type="ECO:0000256" key="1">
    <source>
        <dbReference type="SAM" id="Coils"/>
    </source>
</evidence>
<feature type="compositionally biased region" description="Basic and acidic residues" evidence="2">
    <location>
        <begin position="379"/>
        <end position="398"/>
    </location>
</feature>
<accession>A0A9D1NNP2</accession>
<proteinExistence type="predicted"/>
<dbReference type="AlphaFoldDB" id="A0A9D1NNP2"/>
<feature type="chain" id="PRO_5039236313" evidence="3">
    <location>
        <begin position="19"/>
        <end position="645"/>
    </location>
</feature>
<evidence type="ECO:0000256" key="3">
    <source>
        <dbReference type="SAM" id="SignalP"/>
    </source>
</evidence>
<feature type="compositionally biased region" description="Basic and acidic residues" evidence="2">
    <location>
        <begin position="90"/>
        <end position="111"/>
    </location>
</feature>
<feature type="region of interest" description="Disordered" evidence="2">
    <location>
        <begin position="73"/>
        <end position="117"/>
    </location>
</feature>
<dbReference type="Proteomes" id="UP000886845">
    <property type="component" value="Unassembled WGS sequence"/>
</dbReference>
<evidence type="ECO:0000313" key="5">
    <source>
        <dbReference type="Proteomes" id="UP000886845"/>
    </source>
</evidence>
<keyword evidence="1" id="KW-0175">Coiled coil</keyword>
<feature type="region of interest" description="Disordered" evidence="2">
    <location>
        <begin position="619"/>
        <end position="645"/>
    </location>
</feature>
<evidence type="ECO:0000256" key="2">
    <source>
        <dbReference type="SAM" id="MobiDB-lite"/>
    </source>
</evidence>
<name>A0A9D1NNP2_9BACT</name>
<organism evidence="4 5">
    <name type="scientific">Candidatus Spyradenecus faecavium</name>
    <dbReference type="NCBI Taxonomy" id="2840947"/>
    <lineage>
        <taxon>Bacteria</taxon>
        <taxon>Pseudomonadati</taxon>
        <taxon>Lentisphaerota</taxon>
        <taxon>Lentisphaeria</taxon>
        <taxon>Lentisphaerales</taxon>
        <taxon>Lentisphaeraceae</taxon>
        <taxon>Lentisphaeraceae incertae sedis</taxon>
        <taxon>Candidatus Spyradenecus</taxon>
    </lineage>
</organism>